<dbReference type="EMBL" id="JABZFZ010000110">
    <property type="protein sequence ID" value="MBF0939845.1"/>
    <property type="molecule type" value="Genomic_DNA"/>
</dbReference>
<evidence type="ECO:0000259" key="14">
    <source>
        <dbReference type="PROSITE" id="PS51217"/>
    </source>
</evidence>
<evidence type="ECO:0000256" key="7">
    <source>
        <dbReference type="ARBA" id="ARBA00034617"/>
    </source>
</evidence>
<dbReference type="GO" id="GO:0000725">
    <property type="term" value="P:recombinational repair"/>
    <property type="evidence" value="ECO:0007669"/>
    <property type="project" value="TreeGrafter"/>
</dbReference>
<dbReference type="CDD" id="cd17932">
    <property type="entry name" value="DEXQc_UvrD"/>
    <property type="match status" value="1"/>
</dbReference>
<evidence type="ECO:0000256" key="11">
    <source>
        <dbReference type="SAM" id="MobiDB-lite"/>
    </source>
</evidence>
<evidence type="ECO:0000313" key="16">
    <source>
        <dbReference type="Proteomes" id="UP000718630"/>
    </source>
</evidence>
<evidence type="ECO:0000259" key="13">
    <source>
        <dbReference type="PROSITE" id="PS51198"/>
    </source>
</evidence>
<comment type="catalytic activity">
    <reaction evidence="9">
        <text>ATP + H2O = ADP + phosphate + H(+)</text>
        <dbReference type="Rhea" id="RHEA:13065"/>
        <dbReference type="ChEBI" id="CHEBI:15377"/>
        <dbReference type="ChEBI" id="CHEBI:15378"/>
        <dbReference type="ChEBI" id="CHEBI:30616"/>
        <dbReference type="ChEBI" id="CHEBI:43474"/>
        <dbReference type="ChEBI" id="CHEBI:456216"/>
        <dbReference type="EC" id="5.6.2.4"/>
    </reaction>
</comment>
<feature type="region of interest" description="Disordered" evidence="11">
    <location>
        <begin position="568"/>
        <end position="587"/>
    </location>
</feature>
<evidence type="ECO:0000256" key="6">
    <source>
        <dbReference type="ARBA" id="ARBA00023235"/>
    </source>
</evidence>
<dbReference type="Pfam" id="PF13361">
    <property type="entry name" value="UvrD_C"/>
    <property type="match status" value="2"/>
</dbReference>
<sequence length="677" mass="73086">MSLSPNELLDALDPDQRAVATQVAGPLAVLAGAGTGKTRAITYRIAYGAAVGAFDPSNVLAVTFTKRAAYEMRHRLAALGVPRAQARTFHSAALRQLRHFWPTVVGGPMPDVVPHKASLVSSACARLGITVDRTTVRDLAAEVEWAKVSMVGPDRYEAHLRRTGRQAPADLTGAEAARLLDAYEDAKSERGVVDFEDVLVYMCGILQERPDIARLVRGQYRNFVVDEFQDVNLLQSRLLDLWLGGRHDVCVVGDVAQTIYSFTGASPEYLTGFARKHPGARVVELTRDYRSTPAIVEAANRVLARAAQREGTVRLVSQRQGGGPVAYRTYDDDVAEAEGIAQRITELMAGGTPAHSIAVLLRTNGQSQVFEEALGARGIPVAMTNSTPFFRREDVRRALSALRTAAAAQEGDGAGAGGVGAAVRDALGGVGWSEEAPVGGSARERWADMAAIVAWADDTNASDLAGFLSELDERAQYQVEPDKTGVEVATIHTAKGLEWDAVFVAGVAEGLLPISYASTPAAREEERRLLYVALTRARDVLEVSWARMRATGGRGKRHRSRLLDGVWPTDRSVGKPKRQAAKESARERRERFEAEAGEEALDLFARLKAWRLGVAQAASVPAFAVLTDQTLRDIAVTRPKTVAQLRVIKGIGDVKVERFAAPVLALVRGEEVAPPEP</sequence>
<dbReference type="InterPro" id="IPR002121">
    <property type="entry name" value="HRDC_dom"/>
</dbReference>
<comment type="catalytic activity">
    <reaction evidence="7">
        <text>Couples ATP hydrolysis with the unwinding of duplex DNA by translocating in the 3'-5' direction.</text>
        <dbReference type="EC" id="5.6.2.4"/>
    </reaction>
</comment>
<accession>A0A929QYC4</accession>
<dbReference type="PROSITE" id="PS51198">
    <property type="entry name" value="UVRD_HELICASE_ATP_BIND"/>
    <property type="match status" value="1"/>
</dbReference>
<dbReference type="PANTHER" id="PTHR11070:SF69">
    <property type="entry name" value="ATP-DEPENDENT DNA HELICASE UVRD2"/>
    <property type="match status" value="1"/>
</dbReference>
<dbReference type="SUPFAM" id="SSF52540">
    <property type="entry name" value="P-loop containing nucleoside triphosphate hydrolases"/>
    <property type="match status" value="1"/>
</dbReference>
<dbReference type="AlphaFoldDB" id="A0A929QYC4"/>
<dbReference type="SMART" id="SM00341">
    <property type="entry name" value="HRDC"/>
    <property type="match status" value="1"/>
</dbReference>
<dbReference type="InterPro" id="IPR027417">
    <property type="entry name" value="P-loop_NTPase"/>
</dbReference>
<keyword evidence="2 10" id="KW-0547">Nucleotide-binding</keyword>
<dbReference type="GO" id="GO:0043138">
    <property type="term" value="F:3'-5' DNA helicase activity"/>
    <property type="evidence" value="ECO:0007669"/>
    <property type="project" value="UniProtKB-EC"/>
</dbReference>
<evidence type="ECO:0000256" key="2">
    <source>
        <dbReference type="ARBA" id="ARBA00022741"/>
    </source>
</evidence>
<dbReference type="Pfam" id="PF00580">
    <property type="entry name" value="UvrD-helicase"/>
    <property type="match status" value="1"/>
</dbReference>
<evidence type="ECO:0000256" key="8">
    <source>
        <dbReference type="ARBA" id="ARBA00034808"/>
    </source>
</evidence>
<dbReference type="GO" id="GO:0003677">
    <property type="term" value="F:DNA binding"/>
    <property type="evidence" value="ECO:0007669"/>
    <property type="project" value="InterPro"/>
</dbReference>
<dbReference type="Gene3D" id="3.40.50.300">
    <property type="entry name" value="P-loop containing nucleotide triphosphate hydrolases"/>
    <property type="match status" value="3"/>
</dbReference>
<feature type="domain" description="UvrD-like helicase ATP-binding" evidence="13">
    <location>
        <begin position="10"/>
        <end position="292"/>
    </location>
</feature>
<comment type="similarity">
    <text evidence="1">Belongs to the helicase family. UvrD subfamily.</text>
</comment>
<dbReference type="InterPro" id="IPR014016">
    <property type="entry name" value="UvrD-like_ATP-bd"/>
</dbReference>
<dbReference type="GO" id="GO:0005524">
    <property type="term" value="F:ATP binding"/>
    <property type="evidence" value="ECO:0007669"/>
    <property type="project" value="UniProtKB-UniRule"/>
</dbReference>
<dbReference type="CDD" id="cd18807">
    <property type="entry name" value="SF1_C_UvrD"/>
    <property type="match status" value="1"/>
</dbReference>
<dbReference type="Pfam" id="PF00570">
    <property type="entry name" value="HRDC"/>
    <property type="match status" value="1"/>
</dbReference>
<keyword evidence="4 10" id="KW-0347">Helicase</keyword>
<dbReference type="Gene3D" id="1.10.10.160">
    <property type="match status" value="1"/>
</dbReference>
<dbReference type="GO" id="GO:0033202">
    <property type="term" value="C:DNA helicase complex"/>
    <property type="evidence" value="ECO:0007669"/>
    <property type="project" value="TreeGrafter"/>
</dbReference>
<evidence type="ECO:0000313" key="15">
    <source>
        <dbReference type="EMBL" id="MBF0939845.1"/>
    </source>
</evidence>
<feature type="domain" description="UvrD-like helicase C-terminal" evidence="14">
    <location>
        <begin position="293"/>
        <end position="539"/>
    </location>
</feature>
<feature type="domain" description="HRDC" evidence="12">
    <location>
        <begin position="597"/>
        <end position="677"/>
    </location>
</feature>
<dbReference type="PROSITE" id="PS51217">
    <property type="entry name" value="UVRD_HELICASE_CTER"/>
    <property type="match status" value="1"/>
</dbReference>
<dbReference type="InterPro" id="IPR010997">
    <property type="entry name" value="HRDC-like_sf"/>
</dbReference>
<feature type="binding site" evidence="10">
    <location>
        <begin position="31"/>
        <end position="38"/>
    </location>
    <ligand>
        <name>ATP</name>
        <dbReference type="ChEBI" id="CHEBI:30616"/>
    </ligand>
</feature>
<evidence type="ECO:0000256" key="4">
    <source>
        <dbReference type="ARBA" id="ARBA00022806"/>
    </source>
</evidence>
<proteinExistence type="inferred from homology"/>
<dbReference type="Gene3D" id="1.10.486.10">
    <property type="entry name" value="PCRA, domain 4"/>
    <property type="match status" value="2"/>
</dbReference>
<dbReference type="EC" id="5.6.2.4" evidence="8"/>
<reference evidence="15" key="1">
    <citation type="submission" date="2020-04" db="EMBL/GenBank/DDBJ databases">
        <title>Deep metagenomics examines the oral microbiome during advanced dental caries in children, revealing novel taxa and co-occurrences with host molecules.</title>
        <authorList>
            <person name="Baker J.L."/>
            <person name="Morton J.T."/>
            <person name="Dinis M."/>
            <person name="Alvarez R."/>
            <person name="Tran N.C."/>
            <person name="Knight R."/>
            <person name="Edlund A."/>
        </authorList>
    </citation>
    <scope>NUCLEOTIDE SEQUENCE</scope>
    <source>
        <strain evidence="15">JCVI_32_bin.64</strain>
    </source>
</reference>
<organism evidence="15 16">
    <name type="scientific">Schaalia georgiae</name>
    <dbReference type="NCBI Taxonomy" id="52768"/>
    <lineage>
        <taxon>Bacteria</taxon>
        <taxon>Bacillati</taxon>
        <taxon>Actinomycetota</taxon>
        <taxon>Actinomycetes</taxon>
        <taxon>Actinomycetales</taxon>
        <taxon>Actinomycetaceae</taxon>
        <taxon>Schaalia</taxon>
    </lineage>
</organism>
<gene>
    <name evidence="15" type="ORF">HXK03_03075</name>
</gene>
<dbReference type="GO" id="GO:0016787">
    <property type="term" value="F:hydrolase activity"/>
    <property type="evidence" value="ECO:0007669"/>
    <property type="project" value="UniProtKB-UniRule"/>
</dbReference>
<evidence type="ECO:0000256" key="3">
    <source>
        <dbReference type="ARBA" id="ARBA00022801"/>
    </source>
</evidence>
<keyword evidence="6" id="KW-0413">Isomerase</keyword>
<dbReference type="InterPro" id="IPR013986">
    <property type="entry name" value="DExx_box_DNA_helicase_dom_sf"/>
</dbReference>
<dbReference type="SUPFAM" id="SSF47819">
    <property type="entry name" value="HRDC-like"/>
    <property type="match status" value="1"/>
</dbReference>
<protein>
    <recommendedName>
        <fullName evidence="8">DNA 3'-5' helicase</fullName>
        <ecNumber evidence="8">5.6.2.4</ecNumber>
    </recommendedName>
</protein>
<dbReference type="GO" id="GO:0005829">
    <property type="term" value="C:cytosol"/>
    <property type="evidence" value="ECO:0007669"/>
    <property type="project" value="TreeGrafter"/>
</dbReference>
<evidence type="ECO:0000256" key="5">
    <source>
        <dbReference type="ARBA" id="ARBA00022840"/>
    </source>
</evidence>
<evidence type="ECO:0000256" key="1">
    <source>
        <dbReference type="ARBA" id="ARBA00009922"/>
    </source>
</evidence>
<dbReference type="Gene3D" id="1.10.150.80">
    <property type="entry name" value="HRDC domain"/>
    <property type="match status" value="1"/>
</dbReference>
<evidence type="ECO:0000256" key="10">
    <source>
        <dbReference type="PROSITE-ProRule" id="PRU00560"/>
    </source>
</evidence>
<evidence type="ECO:0000259" key="12">
    <source>
        <dbReference type="PROSITE" id="PS50967"/>
    </source>
</evidence>
<dbReference type="InterPro" id="IPR014017">
    <property type="entry name" value="DNA_helicase_UvrD-like_C"/>
</dbReference>
<keyword evidence="5 10" id="KW-0067">ATP-binding</keyword>
<dbReference type="Proteomes" id="UP000718630">
    <property type="component" value="Unassembled WGS sequence"/>
</dbReference>
<evidence type="ECO:0000256" key="9">
    <source>
        <dbReference type="ARBA" id="ARBA00048988"/>
    </source>
</evidence>
<name>A0A929QYC4_9ACTO</name>
<keyword evidence="3 10" id="KW-0378">Hydrolase</keyword>
<dbReference type="PANTHER" id="PTHR11070">
    <property type="entry name" value="UVRD / RECB / PCRA DNA HELICASE FAMILY MEMBER"/>
    <property type="match status" value="1"/>
</dbReference>
<dbReference type="PROSITE" id="PS50967">
    <property type="entry name" value="HRDC"/>
    <property type="match status" value="1"/>
</dbReference>
<comment type="caution">
    <text evidence="15">The sequence shown here is derived from an EMBL/GenBank/DDBJ whole genome shotgun (WGS) entry which is preliminary data.</text>
</comment>
<dbReference type="InterPro" id="IPR044876">
    <property type="entry name" value="HRDC_dom_sf"/>
</dbReference>
<dbReference type="InterPro" id="IPR000212">
    <property type="entry name" value="DNA_helicase_UvrD/REP"/>
</dbReference>